<keyword evidence="2" id="KW-1185">Reference proteome</keyword>
<reference evidence="1 2" key="1">
    <citation type="submission" date="2024-08" db="EMBL/GenBank/DDBJ databases">
        <authorList>
            <person name="Lu H."/>
        </authorList>
    </citation>
    <scope>NUCLEOTIDE SEQUENCE [LARGE SCALE GENOMIC DNA]</scope>
    <source>
        <strain evidence="1 2">DXS20W</strain>
    </source>
</reference>
<accession>A0ABW7GQA3</accession>
<sequence>MEPDLIVKYLFSEYTPYLKRIDAVSRDAWGKLIFPENPGTLDYNHFNKLKTQSKPTTPLVRDALRDERTQRRIASGLSCQDLFSVESFEQLEAALRPNLVVESAAREKHNGALILPAPFADGANCIGSAEESAINSLMFWINEPSAVTCWTDAPAVGSLFIAYALGGTYLPNKGKKDVYLICPFAGYTDAGYPDEDDELPFERSLKELRAHFELAPESSADRLWRSLESRNALLVVVHADLMSDSGESGLKALLRSAASREKSTARLLLMGKPAYRVSNCRNFNLQVAVSKEAESNAFFERQWKRYCGLRGHVPADEHGTRLQRAQSYYTADKTLATRPASVRMLAFLASNYESFSYFDPTAGWAELANMPADLLPVDIRLHVDEVNAQLRSLGKDHVIRAVEWCSTALYWLTQKAAEELIRTGNGMKWETFRSAVNEVHGRLITTESAEPSSGIEGHRTSENYKMDLATRALVQERWMRRDPLGRAEAHFVIAKRLYEHCNDKALLTAEFPFEPHWGRSRLHFLAECVRHLIRSCAPPEHCKSDRPGHKLWAALAMEFPKKPTQLAGGACGCDPYEVVNFCFEKIFWHELNGNRQTADMLNRKLALQHGLYQLTGELLELMSKSHQLGRPHDGLHPDHHARYHREVVYARLDLGQLQESLHSCNQLVRLSGNGMETTTVNVEHHVDRIVVLTAMNRLEEAERVLARVEAFVNGMKVRPEKIDIRLKARRGHLQYLRREFTSAIETYEKIATDDPAAITRDVAHAYIATLGALGTDEYLQRALTVCLQSLFHHSSSGQHHTALGFRIAFAHLLRKTRMLDAAEATLDQVQYDILKEGCSERTYLAFLLEAGRIVAEDPRRVARAYAAYLRPCLDRAVSLGYVRTAETALEKARRCLEALRDLLSSLPGEPSEHVRMMLFDARGSKLISRRPVVDPRYAFGSAQVEAWLPRLSSAGAIERELEELASMERKLEGAADQLEG</sequence>
<dbReference type="EMBL" id="JBIGHX010000009">
    <property type="protein sequence ID" value="MFG6464151.1"/>
    <property type="molecule type" value="Genomic_DNA"/>
</dbReference>
<evidence type="ECO:0000313" key="1">
    <source>
        <dbReference type="EMBL" id="MFG6464151.1"/>
    </source>
</evidence>
<organism evidence="1 2">
    <name type="scientific">Pelomonas lactea</name>
    <dbReference type="NCBI Taxonomy" id="3299030"/>
    <lineage>
        <taxon>Bacteria</taxon>
        <taxon>Pseudomonadati</taxon>
        <taxon>Pseudomonadota</taxon>
        <taxon>Betaproteobacteria</taxon>
        <taxon>Burkholderiales</taxon>
        <taxon>Sphaerotilaceae</taxon>
        <taxon>Roseateles</taxon>
    </lineage>
</organism>
<evidence type="ECO:0000313" key="2">
    <source>
        <dbReference type="Proteomes" id="UP001606302"/>
    </source>
</evidence>
<protein>
    <recommendedName>
        <fullName evidence="3">Tetratricopeptide repeat protein</fullName>
    </recommendedName>
</protein>
<comment type="caution">
    <text evidence="1">The sequence shown here is derived from an EMBL/GenBank/DDBJ whole genome shotgun (WGS) entry which is preliminary data.</text>
</comment>
<dbReference type="InterPro" id="IPR011990">
    <property type="entry name" value="TPR-like_helical_dom_sf"/>
</dbReference>
<proteinExistence type="predicted"/>
<name>A0ABW7GQA3_9BURK</name>
<evidence type="ECO:0008006" key="3">
    <source>
        <dbReference type="Google" id="ProtNLM"/>
    </source>
</evidence>
<dbReference type="RefSeq" id="WP_394513458.1">
    <property type="nucleotide sequence ID" value="NZ_JBIGHX010000009.1"/>
</dbReference>
<dbReference type="Gene3D" id="1.25.40.10">
    <property type="entry name" value="Tetratricopeptide repeat domain"/>
    <property type="match status" value="1"/>
</dbReference>
<dbReference type="Proteomes" id="UP001606302">
    <property type="component" value="Unassembled WGS sequence"/>
</dbReference>
<gene>
    <name evidence="1" type="ORF">ACG04Q_21460</name>
</gene>